<dbReference type="Proteomes" id="UP000033725">
    <property type="component" value="Unassembled WGS sequence"/>
</dbReference>
<evidence type="ECO:0000313" key="1">
    <source>
        <dbReference type="EMBL" id="KJL23399.1"/>
    </source>
</evidence>
<name>A0A0F0KSF0_9MICO</name>
<dbReference type="Gene3D" id="1.10.600.10">
    <property type="entry name" value="Farnesyl Diphosphate Synthase"/>
    <property type="match status" value="1"/>
</dbReference>
<dbReference type="PANTHER" id="PTHR31480">
    <property type="entry name" value="BIFUNCTIONAL LYCOPENE CYCLASE/PHYTOENE SYNTHASE"/>
    <property type="match status" value="1"/>
</dbReference>
<dbReference type="Pfam" id="PF00494">
    <property type="entry name" value="SQS_PSY"/>
    <property type="match status" value="1"/>
</dbReference>
<keyword evidence="1" id="KW-0808">Transferase</keyword>
<dbReference type="InterPro" id="IPR002060">
    <property type="entry name" value="Squ/phyt_synthse"/>
</dbReference>
<gene>
    <name evidence="1" type="primary">crtB</name>
    <name evidence="1" type="ORF">RN51_01484</name>
</gene>
<evidence type="ECO:0000313" key="2">
    <source>
        <dbReference type="Proteomes" id="UP000033725"/>
    </source>
</evidence>
<dbReference type="EC" id="2.5.1.32" evidence="1"/>
<dbReference type="SFLD" id="SFLDS00005">
    <property type="entry name" value="Isoprenoid_Synthase_Type_I"/>
    <property type="match status" value="1"/>
</dbReference>
<dbReference type="RefSeq" id="WP_045263399.1">
    <property type="nucleotide sequence ID" value="NZ_JYIV01000023.1"/>
</dbReference>
<accession>A0A0F0KSF0</accession>
<comment type="caution">
    <text evidence="1">The sequence shown here is derived from an EMBL/GenBank/DDBJ whole genome shotgun (WGS) entry which is preliminary data.</text>
</comment>
<dbReference type="AlphaFoldDB" id="A0A0F0KSF0"/>
<dbReference type="SFLD" id="SFLDG01018">
    <property type="entry name" value="Squalene/Phytoene_Synthase_Lik"/>
    <property type="match status" value="1"/>
</dbReference>
<dbReference type="InterPro" id="IPR008949">
    <property type="entry name" value="Isoprenoid_synthase_dom_sf"/>
</dbReference>
<dbReference type="OrthoDB" id="9807580at2"/>
<dbReference type="PATRIC" id="fig|82380.10.peg.1492"/>
<dbReference type="SUPFAM" id="SSF48576">
    <property type="entry name" value="Terpenoid synthases"/>
    <property type="match status" value="1"/>
</dbReference>
<dbReference type="GO" id="GO:0016765">
    <property type="term" value="F:transferase activity, transferring alkyl or aryl (other than methyl) groups"/>
    <property type="evidence" value="ECO:0007669"/>
    <property type="project" value="UniProtKB-ARBA"/>
</dbReference>
<dbReference type="EMBL" id="JYIV01000023">
    <property type="protein sequence ID" value="KJL23399.1"/>
    <property type="molecule type" value="Genomic_DNA"/>
</dbReference>
<proteinExistence type="predicted"/>
<sequence length="302" mass="33215">MTTNPSGHGDSTALRRFNRTAEIATTDVIRTYSTSFGLATRLLGKRHRQHVRNIYAMVRIADEIVDGVAAEAGLDVTAQSAALDSYIAETHRSMRSGYSSDLILHAFARTARECSIGEDLTQPFFDSMRADIDADSGFAAYDVDAHAAYVYGSAEVVGLMCLQVFLRDAERTPEELDILRHGARQLGAAFQNVNFLRDLADDTDRLHRGYLGGTARLTDADRDAWVETVFRQLADARDAIPLLPKDARAAVRSALALFAALTRRVSATPADVLYQRRVRVPDPVKAALAARCVLVTAMERDR</sequence>
<protein>
    <submittedName>
        <fullName evidence="1">15-cis-phytoene synthase</fullName>
        <ecNumber evidence="1">2.5.1.32</ecNumber>
    </submittedName>
</protein>
<reference evidence="1 2" key="1">
    <citation type="submission" date="2015-02" db="EMBL/GenBank/DDBJ databases">
        <title>Draft genome sequences of ten Microbacterium spp. with emphasis on heavy metal contaminated environments.</title>
        <authorList>
            <person name="Corretto E."/>
        </authorList>
    </citation>
    <scope>NUCLEOTIDE SEQUENCE [LARGE SCALE GENOMIC DNA]</scope>
    <source>
        <strain evidence="1 2">BEL163</strain>
    </source>
</reference>
<organism evidence="1 2">
    <name type="scientific">Microbacterium oxydans</name>
    <dbReference type="NCBI Taxonomy" id="82380"/>
    <lineage>
        <taxon>Bacteria</taxon>
        <taxon>Bacillati</taxon>
        <taxon>Actinomycetota</taxon>
        <taxon>Actinomycetes</taxon>
        <taxon>Micrococcales</taxon>
        <taxon>Microbacteriaceae</taxon>
        <taxon>Microbacterium</taxon>
    </lineage>
</organism>